<keyword evidence="1" id="KW-0472">Membrane</keyword>
<sequence length="176" mass="18615">MILKDIPMREKNNTKKIAFAGLLTALALIFSYIEALIPLAPAIPGIKLGIANIVVITALYSLGARYAFSVNVVRVIIAGLLFNGFFGAMYSLAGALLSFFTMLLLKKTGIFSVTGVSIAGGVAHNLGQILVAAAIVSNLQIFIYFPVLIISGVISGAIIGIIAYFILQRLPNSLLS</sequence>
<name>A0A9D1HDR7_9FIRM</name>
<feature type="transmembrane region" description="Helical" evidence="1">
    <location>
        <begin position="110"/>
        <end position="136"/>
    </location>
</feature>
<dbReference type="InterPro" id="IPR014535">
    <property type="entry name" value="Hpre_diP_synt_I"/>
</dbReference>
<proteinExistence type="predicted"/>
<reference evidence="2" key="2">
    <citation type="journal article" date="2021" name="PeerJ">
        <title>Extensive microbial diversity within the chicken gut microbiome revealed by metagenomics and culture.</title>
        <authorList>
            <person name="Gilroy R."/>
            <person name="Ravi A."/>
            <person name="Getino M."/>
            <person name="Pursley I."/>
            <person name="Horton D.L."/>
            <person name="Alikhan N.F."/>
            <person name="Baker D."/>
            <person name="Gharbi K."/>
            <person name="Hall N."/>
            <person name="Watson M."/>
            <person name="Adriaenssens E.M."/>
            <person name="Foster-Nyarko E."/>
            <person name="Jarju S."/>
            <person name="Secka A."/>
            <person name="Antonio M."/>
            <person name="Oren A."/>
            <person name="Chaudhuri R.R."/>
            <person name="La Ragione R."/>
            <person name="Hildebrand F."/>
            <person name="Pallen M.J."/>
        </authorList>
    </citation>
    <scope>NUCLEOTIDE SEQUENCE</scope>
    <source>
        <strain evidence="2">CHK176-22527</strain>
    </source>
</reference>
<gene>
    <name evidence="2" type="ORF">IAD12_02605</name>
</gene>
<keyword evidence="1" id="KW-1133">Transmembrane helix</keyword>
<dbReference type="EMBL" id="DVLX01000027">
    <property type="protein sequence ID" value="HIT99127.1"/>
    <property type="molecule type" value="Genomic_DNA"/>
</dbReference>
<dbReference type="PIRSF" id="PIRSF027391">
    <property type="entry name" value="Hpre_diP_synt_I"/>
    <property type="match status" value="1"/>
</dbReference>
<protein>
    <submittedName>
        <fullName evidence="2">Gx transporter family protein</fullName>
    </submittedName>
</protein>
<dbReference type="Pfam" id="PF07456">
    <property type="entry name" value="Hpre_diP_synt_I"/>
    <property type="match status" value="1"/>
</dbReference>
<comment type="caution">
    <text evidence="2">The sequence shown here is derived from an EMBL/GenBank/DDBJ whole genome shotgun (WGS) entry which is preliminary data.</text>
</comment>
<accession>A0A9D1HDR7</accession>
<evidence type="ECO:0000313" key="2">
    <source>
        <dbReference type="EMBL" id="HIT99127.1"/>
    </source>
</evidence>
<keyword evidence="1" id="KW-0812">Transmembrane</keyword>
<feature type="transmembrane region" description="Helical" evidence="1">
    <location>
        <begin position="45"/>
        <end position="68"/>
    </location>
</feature>
<feature type="transmembrane region" description="Helical" evidence="1">
    <location>
        <begin position="80"/>
        <end position="104"/>
    </location>
</feature>
<evidence type="ECO:0000313" key="3">
    <source>
        <dbReference type="Proteomes" id="UP000824159"/>
    </source>
</evidence>
<dbReference type="InterPro" id="IPR010898">
    <property type="entry name" value="Hpre_diP_synth_I"/>
</dbReference>
<reference evidence="2" key="1">
    <citation type="submission" date="2020-10" db="EMBL/GenBank/DDBJ databases">
        <authorList>
            <person name="Gilroy R."/>
        </authorList>
    </citation>
    <scope>NUCLEOTIDE SEQUENCE</scope>
    <source>
        <strain evidence="2">CHK176-22527</strain>
    </source>
</reference>
<organism evidence="2 3">
    <name type="scientific">Candidatus Allocopromorpha excrementavium</name>
    <dbReference type="NCBI Taxonomy" id="2840741"/>
    <lineage>
        <taxon>Bacteria</taxon>
        <taxon>Bacillati</taxon>
        <taxon>Bacillota</taxon>
        <taxon>Clostridia</taxon>
        <taxon>Eubacteriales</taxon>
        <taxon>Eubacteriaceae</taxon>
        <taxon>Eubacteriaceae incertae sedis</taxon>
        <taxon>Candidatus Allocopromorpha</taxon>
    </lineage>
</organism>
<evidence type="ECO:0000256" key="1">
    <source>
        <dbReference type="SAM" id="Phobius"/>
    </source>
</evidence>
<feature type="transmembrane region" description="Helical" evidence="1">
    <location>
        <begin position="143"/>
        <end position="167"/>
    </location>
</feature>
<dbReference type="Proteomes" id="UP000824159">
    <property type="component" value="Unassembled WGS sequence"/>
</dbReference>
<dbReference type="Gene3D" id="1.10.1760.20">
    <property type="match status" value="1"/>
</dbReference>
<dbReference type="AlphaFoldDB" id="A0A9D1HDR7"/>